<dbReference type="InterPro" id="IPR000863">
    <property type="entry name" value="Sulfotransferase_dom"/>
</dbReference>
<dbReference type="GO" id="GO:0006044">
    <property type="term" value="P:N-acetylglucosamine metabolic process"/>
    <property type="evidence" value="ECO:0007669"/>
    <property type="project" value="TreeGrafter"/>
</dbReference>
<organism evidence="2 3">
    <name type="scientific">Prymnesium parvum</name>
    <name type="common">Toxic golden alga</name>
    <dbReference type="NCBI Taxonomy" id="97485"/>
    <lineage>
        <taxon>Eukaryota</taxon>
        <taxon>Haptista</taxon>
        <taxon>Haptophyta</taxon>
        <taxon>Prymnesiophyceae</taxon>
        <taxon>Prymnesiales</taxon>
        <taxon>Prymnesiaceae</taxon>
        <taxon>Prymnesium</taxon>
    </lineage>
</organism>
<name>A0AB34JRM3_PRYPA</name>
<feature type="domain" description="Sulfotransferase" evidence="1">
    <location>
        <begin position="7"/>
        <end position="304"/>
    </location>
</feature>
<dbReference type="GO" id="GO:0006790">
    <property type="term" value="P:sulfur compound metabolic process"/>
    <property type="evidence" value="ECO:0007669"/>
    <property type="project" value="TreeGrafter"/>
</dbReference>
<gene>
    <name evidence="2" type="ORF">AB1Y20_018219</name>
</gene>
<dbReference type="PANTHER" id="PTHR10704">
    <property type="entry name" value="CARBOHYDRATE SULFOTRANSFERASE"/>
    <property type="match status" value="1"/>
</dbReference>
<dbReference type="Pfam" id="PF00685">
    <property type="entry name" value="Sulfotransfer_1"/>
    <property type="match status" value="1"/>
</dbReference>
<dbReference type="InterPro" id="IPR051135">
    <property type="entry name" value="Gal/GlcNAc/GalNAc_ST"/>
</dbReference>
<dbReference type="SUPFAM" id="SSF52540">
    <property type="entry name" value="P-loop containing nucleoside triphosphate hydrolases"/>
    <property type="match status" value="1"/>
</dbReference>
<evidence type="ECO:0000313" key="3">
    <source>
        <dbReference type="Proteomes" id="UP001515480"/>
    </source>
</evidence>
<dbReference type="GO" id="GO:0001517">
    <property type="term" value="F:N-acetylglucosamine 6-O-sulfotransferase activity"/>
    <property type="evidence" value="ECO:0007669"/>
    <property type="project" value="TreeGrafter"/>
</dbReference>
<sequence length="307" mass="34877">MAVGEATRVVITAPGRSGSTLLQSAFIASCDAITFFEPCLHSPLGDVRREQCAEQIVRFLMCKLPAKHGHWDRPPMRRWLQTPYLHVKSCPSIPPFDSVEEATAWCEQSRHVVVKEIRVIGQLSKLVSRLQPIASPSDPIAIIQLVRDPRATLASQRRLLWHGLRGANAHQSNEILRRVAKRTCGGMLADSRKGSMLHRRHGFVFMRVRYEDLIANFTRVVDTLYHRMGWQISFSTHERLKMVALGRCDKSVEVTRQQIDYSICRDISAAQNSTGLKKNWTTALTRREQGIIHKVCAPAMHHFGYLH</sequence>
<accession>A0AB34JRM3</accession>
<keyword evidence="3" id="KW-1185">Reference proteome</keyword>
<evidence type="ECO:0000259" key="1">
    <source>
        <dbReference type="Pfam" id="PF00685"/>
    </source>
</evidence>
<dbReference type="Gene3D" id="3.40.50.300">
    <property type="entry name" value="P-loop containing nucleotide triphosphate hydrolases"/>
    <property type="match status" value="1"/>
</dbReference>
<dbReference type="AlphaFoldDB" id="A0AB34JRM3"/>
<dbReference type="PANTHER" id="PTHR10704:SF71">
    <property type="entry name" value="CARBOHYDRATE SULFOTRANSFERASE 1-LIKE"/>
    <property type="match status" value="1"/>
</dbReference>
<dbReference type="Proteomes" id="UP001515480">
    <property type="component" value="Unassembled WGS sequence"/>
</dbReference>
<reference evidence="2 3" key="1">
    <citation type="journal article" date="2024" name="Science">
        <title>Giant polyketide synthase enzymes in the biosynthesis of giant marine polyether toxins.</title>
        <authorList>
            <person name="Fallon T.R."/>
            <person name="Shende V.V."/>
            <person name="Wierzbicki I.H."/>
            <person name="Pendleton A.L."/>
            <person name="Watervoot N.F."/>
            <person name="Auber R.P."/>
            <person name="Gonzalez D.J."/>
            <person name="Wisecaver J.H."/>
            <person name="Moore B.S."/>
        </authorList>
    </citation>
    <scope>NUCLEOTIDE SEQUENCE [LARGE SCALE GENOMIC DNA]</scope>
    <source>
        <strain evidence="2 3">12B1</strain>
    </source>
</reference>
<protein>
    <recommendedName>
        <fullName evidence="1">Sulfotransferase domain-containing protein</fullName>
    </recommendedName>
</protein>
<dbReference type="EMBL" id="JBGBPQ010000006">
    <property type="protein sequence ID" value="KAL1523269.1"/>
    <property type="molecule type" value="Genomic_DNA"/>
</dbReference>
<proteinExistence type="predicted"/>
<comment type="caution">
    <text evidence="2">The sequence shown here is derived from an EMBL/GenBank/DDBJ whole genome shotgun (WGS) entry which is preliminary data.</text>
</comment>
<dbReference type="InterPro" id="IPR027417">
    <property type="entry name" value="P-loop_NTPase"/>
</dbReference>
<evidence type="ECO:0000313" key="2">
    <source>
        <dbReference type="EMBL" id="KAL1523269.1"/>
    </source>
</evidence>